<evidence type="ECO:0000313" key="4">
    <source>
        <dbReference type="Proteomes" id="UP000271241"/>
    </source>
</evidence>
<dbReference type="EMBL" id="KZ992449">
    <property type="protein sequence ID" value="RKP10509.1"/>
    <property type="molecule type" value="Genomic_DNA"/>
</dbReference>
<feature type="region of interest" description="Disordered" evidence="1">
    <location>
        <begin position="118"/>
        <end position="249"/>
    </location>
</feature>
<feature type="transmembrane region" description="Helical" evidence="2">
    <location>
        <begin position="60"/>
        <end position="86"/>
    </location>
</feature>
<feature type="compositionally biased region" description="Polar residues" evidence="1">
    <location>
        <begin position="160"/>
        <end position="171"/>
    </location>
</feature>
<keyword evidence="2" id="KW-0472">Membrane</keyword>
<accession>A0A4V1IXB8</accession>
<evidence type="ECO:0000256" key="1">
    <source>
        <dbReference type="SAM" id="MobiDB-lite"/>
    </source>
</evidence>
<dbReference type="AlphaFoldDB" id="A0A4V1IXB8"/>
<organism evidence="3 4">
    <name type="scientific">Thamnocephalis sphaerospora</name>
    <dbReference type="NCBI Taxonomy" id="78915"/>
    <lineage>
        <taxon>Eukaryota</taxon>
        <taxon>Fungi</taxon>
        <taxon>Fungi incertae sedis</taxon>
        <taxon>Zoopagomycota</taxon>
        <taxon>Zoopagomycotina</taxon>
        <taxon>Zoopagomycetes</taxon>
        <taxon>Zoopagales</taxon>
        <taxon>Sigmoideomycetaceae</taxon>
        <taxon>Thamnocephalis</taxon>
    </lineage>
</organism>
<keyword evidence="2" id="KW-0812">Transmembrane</keyword>
<reference evidence="4" key="1">
    <citation type="journal article" date="2018" name="Nat. Microbiol.">
        <title>Leveraging single-cell genomics to expand the fungal tree of life.</title>
        <authorList>
            <person name="Ahrendt S.R."/>
            <person name="Quandt C.A."/>
            <person name="Ciobanu D."/>
            <person name="Clum A."/>
            <person name="Salamov A."/>
            <person name="Andreopoulos B."/>
            <person name="Cheng J.F."/>
            <person name="Woyke T."/>
            <person name="Pelin A."/>
            <person name="Henrissat B."/>
            <person name="Reynolds N.K."/>
            <person name="Benny G.L."/>
            <person name="Smith M.E."/>
            <person name="James T.Y."/>
            <person name="Grigoriev I.V."/>
        </authorList>
    </citation>
    <scope>NUCLEOTIDE SEQUENCE [LARGE SCALE GENOMIC DNA]</scope>
    <source>
        <strain evidence="4">RSA 1356</strain>
    </source>
</reference>
<dbReference type="Proteomes" id="UP000271241">
    <property type="component" value="Unassembled WGS sequence"/>
</dbReference>
<gene>
    <name evidence="3" type="ORF">THASP1DRAFT_21782</name>
</gene>
<protein>
    <recommendedName>
        <fullName evidence="5">Transmembrane protein</fullName>
    </recommendedName>
</protein>
<keyword evidence="2" id="KW-1133">Transmembrane helix</keyword>
<evidence type="ECO:0000313" key="3">
    <source>
        <dbReference type="EMBL" id="RKP10509.1"/>
    </source>
</evidence>
<feature type="compositionally biased region" description="Basic and acidic residues" evidence="1">
    <location>
        <begin position="172"/>
        <end position="191"/>
    </location>
</feature>
<dbReference type="OrthoDB" id="2438256at2759"/>
<feature type="compositionally biased region" description="Basic and acidic residues" evidence="1">
    <location>
        <begin position="223"/>
        <end position="233"/>
    </location>
</feature>
<keyword evidence="4" id="KW-1185">Reference proteome</keyword>
<sequence>MAGVALYNRLMERMKEHPLRPEEVAALESARGKMSRNVMLGTTAGTVAGFLFSRRRGFNILPAILMTSFSTIVGMQFGVVTGTWAAMREIRNLPDSAHLLEIFRTIQDEMIQERMRGGRIGPQEAAGGPRAILRNASIDRDDQDMVGITTEPDANRPTEETQASDTPATSKSRWDEIRASNKKPSNWERIRQQASRPTAEGQSEPEPQGWRDASPDAPSEGFARTREDFERMRAGAKTHRNQYGDVVED</sequence>
<proteinExistence type="predicted"/>
<name>A0A4V1IXB8_9FUNG</name>
<evidence type="ECO:0008006" key="5">
    <source>
        <dbReference type="Google" id="ProtNLM"/>
    </source>
</evidence>
<evidence type="ECO:0000256" key="2">
    <source>
        <dbReference type="SAM" id="Phobius"/>
    </source>
</evidence>